<protein>
    <submittedName>
        <fullName evidence="1">Uncharacterized protein</fullName>
    </submittedName>
</protein>
<dbReference type="Proteomes" id="UP000092177">
    <property type="component" value="Chromosome 1"/>
</dbReference>
<name>A0A1B7YTH5_COLHI</name>
<evidence type="ECO:0000313" key="2">
    <source>
        <dbReference type="Proteomes" id="UP000092177"/>
    </source>
</evidence>
<dbReference type="KEGG" id="chig:CH63R_00517"/>
<organism evidence="1 2">
    <name type="scientific">Colletotrichum higginsianum (strain IMI 349063)</name>
    <name type="common">Crucifer anthracnose fungus</name>
    <dbReference type="NCBI Taxonomy" id="759273"/>
    <lineage>
        <taxon>Eukaryota</taxon>
        <taxon>Fungi</taxon>
        <taxon>Dikarya</taxon>
        <taxon>Ascomycota</taxon>
        <taxon>Pezizomycotina</taxon>
        <taxon>Sordariomycetes</taxon>
        <taxon>Hypocreomycetidae</taxon>
        <taxon>Glomerellales</taxon>
        <taxon>Glomerellaceae</taxon>
        <taxon>Colletotrichum</taxon>
        <taxon>Colletotrichum destructivum species complex</taxon>
    </lineage>
</organism>
<comment type="caution">
    <text evidence="1">The sequence shown here is derived from an EMBL/GenBank/DDBJ whole genome shotgun (WGS) entry which is preliminary data.</text>
</comment>
<keyword evidence="2" id="KW-1185">Reference proteome</keyword>
<accession>A0A1B7YTH5</accession>
<gene>
    <name evidence="1" type="ORF">CH63R_00517</name>
</gene>
<sequence>MGFSTTFEPDVYPELWTMDDTARDANAEAGAGCKQDVQFQIDEATLMRPQHAAIQRIGC</sequence>
<reference evidence="2" key="1">
    <citation type="journal article" date="2017" name="BMC Genomics">
        <title>Gapless genome assembly of Colletotrichum higginsianum reveals chromosome structure and association of transposable elements with secondary metabolite gene clusters.</title>
        <authorList>
            <person name="Dallery J.-F."/>
            <person name="Lapalu N."/>
            <person name="Zampounis A."/>
            <person name="Pigne S."/>
            <person name="Luyten I."/>
            <person name="Amselem J."/>
            <person name="Wittenberg A.H.J."/>
            <person name="Zhou S."/>
            <person name="de Queiroz M.V."/>
            <person name="Robin G.P."/>
            <person name="Auger A."/>
            <person name="Hainaut M."/>
            <person name="Henrissat B."/>
            <person name="Kim K.-T."/>
            <person name="Lee Y.-H."/>
            <person name="Lespinet O."/>
            <person name="Schwartz D.C."/>
            <person name="Thon M.R."/>
            <person name="O'Connell R.J."/>
        </authorList>
    </citation>
    <scope>NUCLEOTIDE SEQUENCE [LARGE SCALE GENOMIC DNA]</scope>
    <source>
        <strain evidence="2">IMI 349063</strain>
    </source>
</reference>
<dbReference type="EMBL" id="LTAN01000001">
    <property type="protein sequence ID" value="OBR15337.1"/>
    <property type="molecule type" value="Genomic_DNA"/>
</dbReference>
<dbReference type="VEuPathDB" id="FungiDB:CH63R_00517"/>
<dbReference type="RefSeq" id="XP_018163854.1">
    <property type="nucleotide sequence ID" value="XM_018295492.1"/>
</dbReference>
<dbReference type="AlphaFoldDB" id="A0A1B7YTH5"/>
<evidence type="ECO:0000313" key="1">
    <source>
        <dbReference type="EMBL" id="OBR15337.1"/>
    </source>
</evidence>
<dbReference type="GeneID" id="28859599"/>
<proteinExistence type="predicted"/>